<dbReference type="Pfam" id="PF04075">
    <property type="entry name" value="F420H2_quin_red"/>
    <property type="match status" value="1"/>
</dbReference>
<dbReference type="AlphaFoldDB" id="A0A8J3N679"/>
<proteinExistence type="predicted"/>
<feature type="transmembrane region" description="Helical" evidence="2">
    <location>
        <begin position="6"/>
        <end position="29"/>
    </location>
</feature>
<dbReference type="RefSeq" id="WP_220210503.1">
    <property type="nucleotide sequence ID" value="NZ_BNJK01000002.1"/>
</dbReference>
<evidence type="ECO:0000256" key="1">
    <source>
        <dbReference type="SAM" id="MobiDB-lite"/>
    </source>
</evidence>
<dbReference type="Proteomes" id="UP000597444">
    <property type="component" value="Unassembled WGS sequence"/>
</dbReference>
<dbReference type="EMBL" id="BNJK01000002">
    <property type="protein sequence ID" value="GHO99894.1"/>
    <property type="molecule type" value="Genomic_DNA"/>
</dbReference>
<evidence type="ECO:0008006" key="5">
    <source>
        <dbReference type="Google" id="ProtNLM"/>
    </source>
</evidence>
<keyword evidence="2" id="KW-0472">Membrane</keyword>
<dbReference type="Gene3D" id="2.30.110.10">
    <property type="entry name" value="Electron Transport, Fmn-binding Protein, Chain A"/>
    <property type="match status" value="1"/>
</dbReference>
<feature type="region of interest" description="Disordered" evidence="1">
    <location>
        <begin position="194"/>
        <end position="217"/>
    </location>
</feature>
<keyword evidence="2" id="KW-0812">Transmembrane</keyword>
<gene>
    <name evidence="3" type="ORF">KSF_099420</name>
</gene>
<name>A0A8J3N679_9CHLR</name>
<dbReference type="GO" id="GO:0016491">
    <property type="term" value="F:oxidoreductase activity"/>
    <property type="evidence" value="ECO:0007669"/>
    <property type="project" value="InterPro"/>
</dbReference>
<protein>
    <recommendedName>
        <fullName evidence="5">DUF385 domain-containing protein</fullName>
    </recommendedName>
</protein>
<evidence type="ECO:0000313" key="3">
    <source>
        <dbReference type="EMBL" id="GHO99894.1"/>
    </source>
</evidence>
<evidence type="ECO:0000256" key="2">
    <source>
        <dbReference type="SAM" id="Phobius"/>
    </source>
</evidence>
<reference evidence="3" key="1">
    <citation type="submission" date="2020-10" db="EMBL/GenBank/DDBJ databases">
        <title>Taxonomic study of unclassified bacteria belonging to the class Ktedonobacteria.</title>
        <authorList>
            <person name="Yabe S."/>
            <person name="Wang C.M."/>
            <person name="Zheng Y."/>
            <person name="Sakai Y."/>
            <person name="Cavaletti L."/>
            <person name="Monciardini P."/>
            <person name="Donadio S."/>
        </authorList>
    </citation>
    <scope>NUCLEOTIDE SEQUENCE</scope>
    <source>
        <strain evidence="3">ID150040</strain>
    </source>
</reference>
<feature type="compositionally biased region" description="Polar residues" evidence="1">
    <location>
        <begin position="195"/>
        <end position="209"/>
    </location>
</feature>
<keyword evidence="2" id="KW-1133">Transmembrane helix</keyword>
<organism evidence="3 4">
    <name type="scientific">Reticulibacter mediterranei</name>
    <dbReference type="NCBI Taxonomy" id="2778369"/>
    <lineage>
        <taxon>Bacteria</taxon>
        <taxon>Bacillati</taxon>
        <taxon>Chloroflexota</taxon>
        <taxon>Ktedonobacteria</taxon>
        <taxon>Ktedonobacterales</taxon>
        <taxon>Reticulibacteraceae</taxon>
        <taxon>Reticulibacter</taxon>
    </lineage>
</organism>
<accession>A0A8J3N679</accession>
<comment type="caution">
    <text evidence="3">The sequence shown here is derived from an EMBL/GenBank/DDBJ whole genome shotgun (WGS) entry which is preliminary data.</text>
</comment>
<dbReference type="InterPro" id="IPR012349">
    <property type="entry name" value="Split_barrel_FMN-bd"/>
</dbReference>
<evidence type="ECO:0000313" key="4">
    <source>
        <dbReference type="Proteomes" id="UP000597444"/>
    </source>
</evidence>
<keyword evidence="4" id="KW-1185">Reference proteome</keyword>
<dbReference type="InterPro" id="IPR004378">
    <property type="entry name" value="F420H2_quin_Rdtase"/>
</dbReference>
<sequence length="217" mass="23534">MFLPPMTPLMTGGMILLMAVFMILLMFAIHQMRTNHLRRHGRSSHGPSGVVSVVNWGIKVLLHLGIRVTILGPMILLTVRGRRTGTPRTIPIDLHEHNGRRFLMATHGEGNWVRNLRVAGEGILSLGSKSQAFTAVELAPEVAGPVIKEILGPLLASQGIRGNALRQHLGLSAASSLNEFITVAKTHPVFELDSLQGSSSTRGEQQKSAGNVIPERI</sequence>